<dbReference type="Proteomes" id="UP000440578">
    <property type="component" value="Unassembled WGS sequence"/>
</dbReference>
<keyword evidence="2 5" id="KW-0489">Methyltransferase</keyword>
<feature type="domain" description="Methyltransferase type 11" evidence="4">
    <location>
        <begin position="46"/>
        <end position="137"/>
    </location>
</feature>
<dbReference type="GO" id="GO:0032259">
    <property type="term" value="P:methylation"/>
    <property type="evidence" value="ECO:0007669"/>
    <property type="project" value="UniProtKB-KW"/>
</dbReference>
<evidence type="ECO:0000259" key="4">
    <source>
        <dbReference type="Pfam" id="PF08241"/>
    </source>
</evidence>
<reference evidence="5 6" key="1">
    <citation type="submission" date="2019-07" db="EMBL/GenBank/DDBJ databases">
        <title>Draft genome assembly of a fouling barnacle, Amphibalanus amphitrite (Darwin, 1854): The first reference genome for Thecostraca.</title>
        <authorList>
            <person name="Kim W."/>
        </authorList>
    </citation>
    <scope>NUCLEOTIDE SEQUENCE [LARGE SCALE GENOMIC DNA]</scope>
    <source>
        <strain evidence="5">SNU_AA5</strain>
        <tissue evidence="5">Soma without cirri and trophi</tissue>
    </source>
</reference>
<dbReference type="InterPro" id="IPR051052">
    <property type="entry name" value="Diverse_substrate_MTase"/>
</dbReference>
<dbReference type="Gene3D" id="3.40.50.150">
    <property type="entry name" value="Vaccinia Virus protein VP39"/>
    <property type="match status" value="1"/>
</dbReference>
<evidence type="ECO:0000313" key="6">
    <source>
        <dbReference type="Proteomes" id="UP000440578"/>
    </source>
</evidence>
<evidence type="ECO:0000256" key="1">
    <source>
        <dbReference type="ARBA" id="ARBA00008361"/>
    </source>
</evidence>
<comment type="caution">
    <text evidence="5">The sequence shown here is derived from an EMBL/GenBank/DDBJ whole genome shotgun (WGS) entry which is preliminary data.</text>
</comment>
<sequence length="278" mass="30309">MAARFFEGTNHAELYVRYRPATPSTLVQLVCDYIKEKVPGPLRQAVDVGCGSGQGTQLLAPHFERVLGTDVSPAQVAKAEAAPGAVNIAYSVSPAEAIALPSHSCDLVMAVQACHWFDMSTFLPESARVLRPGGALALVGYRLPAPVWQGREREDVRELLAESYVSGLAGWIQQGSVDTYINGYSDSRFTSPLEDHRRDESTFCDLDGTVADMVGYCSTWSGFQNMVADKGQEAGQKFLDDIQNRVLALLGDGATPESSIVIRFRYFVLLSRKPVDTK</sequence>
<keyword evidence="3 5" id="KW-0808">Transferase</keyword>
<organism evidence="5 6">
    <name type="scientific">Amphibalanus amphitrite</name>
    <name type="common">Striped barnacle</name>
    <name type="synonym">Balanus amphitrite</name>
    <dbReference type="NCBI Taxonomy" id="1232801"/>
    <lineage>
        <taxon>Eukaryota</taxon>
        <taxon>Metazoa</taxon>
        <taxon>Ecdysozoa</taxon>
        <taxon>Arthropoda</taxon>
        <taxon>Crustacea</taxon>
        <taxon>Multicrustacea</taxon>
        <taxon>Cirripedia</taxon>
        <taxon>Thoracica</taxon>
        <taxon>Thoracicalcarea</taxon>
        <taxon>Balanomorpha</taxon>
        <taxon>Balanoidea</taxon>
        <taxon>Balanidae</taxon>
        <taxon>Amphibalaninae</taxon>
        <taxon>Amphibalanus</taxon>
    </lineage>
</organism>
<accession>A0A6A4VIS1</accession>
<dbReference type="EMBL" id="VIIS01001881">
    <property type="protein sequence ID" value="KAF0291434.1"/>
    <property type="molecule type" value="Genomic_DNA"/>
</dbReference>
<dbReference type="CDD" id="cd02440">
    <property type="entry name" value="AdoMet_MTases"/>
    <property type="match status" value="1"/>
</dbReference>
<dbReference type="OrthoDB" id="506498at2759"/>
<dbReference type="InterPro" id="IPR013216">
    <property type="entry name" value="Methyltransf_11"/>
</dbReference>
<dbReference type="PANTHER" id="PTHR44942:SF4">
    <property type="entry name" value="METHYLTRANSFERASE TYPE 11 DOMAIN-CONTAINING PROTEIN"/>
    <property type="match status" value="1"/>
</dbReference>
<dbReference type="GO" id="GO:0008757">
    <property type="term" value="F:S-adenosylmethionine-dependent methyltransferase activity"/>
    <property type="evidence" value="ECO:0007669"/>
    <property type="project" value="InterPro"/>
</dbReference>
<dbReference type="AlphaFoldDB" id="A0A6A4VIS1"/>
<dbReference type="Pfam" id="PF08241">
    <property type="entry name" value="Methyltransf_11"/>
    <property type="match status" value="1"/>
</dbReference>
<dbReference type="InterPro" id="IPR029063">
    <property type="entry name" value="SAM-dependent_MTases_sf"/>
</dbReference>
<evidence type="ECO:0000256" key="3">
    <source>
        <dbReference type="ARBA" id="ARBA00022679"/>
    </source>
</evidence>
<name>A0A6A4VIS1_AMPAM</name>
<protein>
    <submittedName>
        <fullName evidence="5">Putative methyltransferase</fullName>
    </submittedName>
</protein>
<evidence type="ECO:0000313" key="5">
    <source>
        <dbReference type="EMBL" id="KAF0291434.1"/>
    </source>
</evidence>
<evidence type="ECO:0000256" key="2">
    <source>
        <dbReference type="ARBA" id="ARBA00022603"/>
    </source>
</evidence>
<gene>
    <name evidence="5" type="ORF">FJT64_010442</name>
</gene>
<proteinExistence type="inferred from homology"/>
<dbReference type="PANTHER" id="PTHR44942">
    <property type="entry name" value="METHYLTRANSF_11 DOMAIN-CONTAINING PROTEIN"/>
    <property type="match status" value="1"/>
</dbReference>
<comment type="similarity">
    <text evidence="1">Belongs to the methyltransferase superfamily.</text>
</comment>
<dbReference type="SUPFAM" id="SSF53335">
    <property type="entry name" value="S-adenosyl-L-methionine-dependent methyltransferases"/>
    <property type="match status" value="1"/>
</dbReference>
<keyword evidence="6" id="KW-1185">Reference proteome</keyword>